<accession>A0ABN0B0G9</accession>
<feature type="transmembrane region" description="Helical" evidence="9">
    <location>
        <begin position="75"/>
        <end position="94"/>
    </location>
</feature>
<reference evidence="11 12" key="1">
    <citation type="submission" date="2010-08" db="EMBL/GenBank/DDBJ databases">
        <authorList>
            <person name="Durkin A.S."/>
            <person name="Madupu R."/>
            <person name="Torralba M."/>
            <person name="Gillis M."/>
            <person name="Methe B."/>
            <person name="Sutton G."/>
            <person name="Nelson K.E."/>
        </authorList>
    </citation>
    <scope>NUCLEOTIDE SEQUENCE [LARGE SCALE GENOMIC DNA]</scope>
    <source>
        <strain evidence="11 12">PB189-T1-4</strain>
    </source>
</reference>
<evidence type="ECO:0000256" key="1">
    <source>
        <dbReference type="ARBA" id="ARBA00004370"/>
    </source>
</evidence>
<dbReference type="PROSITE" id="PS51779">
    <property type="entry name" value="POTRA"/>
    <property type="match status" value="1"/>
</dbReference>
<feature type="region of interest" description="Disordered" evidence="8">
    <location>
        <begin position="1"/>
        <end position="22"/>
    </location>
</feature>
<dbReference type="PANTHER" id="PTHR35851">
    <property type="entry name" value="CELL DIVISION PROTEIN FTSQ"/>
    <property type="match status" value="1"/>
</dbReference>
<keyword evidence="6 9" id="KW-0472">Membrane</keyword>
<evidence type="ECO:0000259" key="10">
    <source>
        <dbReference type="PROSITE" id="PS51779"/>
    </source>
</evidence>
<keyword evidence="5 9" id="KW-1133">Transmembrane helix</keyword>
<evidence type="ECO:0000256" key="4">
    <source>
        <dbReference type="ARBA" id="ARBA00022692"/>
    </source>
</evidence>
<evidence type="ECO:0000256" key="3">
    <source>
        <dbReference type="ARBA" id="ARBA00022618"/>
    </source>
</evidence>
<evidence type="ECO:0000256" key="8">
    <source>
        <dbReference type="SAM" id="MobiDB-lite"/>
    </source>
</evidence>
<dbReference type="PANTHER" id="PTHR35851:SF1">
    <property type="entry name" value="CELL DIVISION PROTEIN FTSQ"/>
    <property type="match status" value="1"/>
</dbReference>
<keyword evidence="2" id="KW-1003">Cell membrane</keyword>
<comment type="subcellular location">
    <subcellularLocation>
        <location evidence="1">Membrane</location>
    </subcellularLocation>
</comment>
<evidence type="ECO:0000313" key="11">
    <source>
        <dbReference type="EMBL" id="EFL44278.1"/>
    </source>
</evidence>
<evidence type="ECO:0000313" key="12">
    <source>
        <dbReference type="Proteomes" id="UP000004431"/>
    </source>
</evidence>
<keyword evidence="7" id="KW-0131">Cell cycle</keyword>
<name>A0ABN0B0G9_9ACTN</name>
<feature type="domain" description="POTRA" evidence="10">
    <location>
        <begin position="100"/>
        <end position="168"/>
    </location>
</feature>
<sequence length="333" mass="35956">MDFRGAAAKPTGKPTPSLAPSPAVVAQAEARRAQRRRGALSQTQRAQTFFGGIAAIAAALVTSILHTLAAHKLRFFAWLGVGCVASAALVWLSLRFLPIFPIEHVEAPATDHLSSQDIAQLAHIEQGTTLFNIDEAAIEARVKKSPWVARVQFQRTFPNTLTLQVTESRIDCVVSIGTSTTAWYMSEGGTWIEPVTLPSDDSISLKEKVMQKAKELGAIAICDLPDTVQPAAASAATDETIAIIQEYRHKFSSEFLDDVVAFSAPTPESCALTLSSGVEVSLGRPSQIAEKERIIRALIAKHPGKLTYINVRTVQKPSYRMVNSENLQPGTGV</sequence>
<protein>
    <submittedName>
        <fullName evidence="11">POTRA domain protein, FtsQ-type</fullName>
    </submittedName>
</protein>
<organism evidence="11 12">
    <name type="scientific">Fannyhessea vaginae PB189-T1-4</name>
    <dbReference type="NCBI Taxonomy" id="866774"/>
    <lineage>
        <taxon>Bacteria</taxon>
        <taxon>Bacillati</taxon>
        <taxon>Actinomycetota</taxon>
        <taxon>Coriobacteriia</taxon>
        <taxon>Coriobacteriales</taxon>
        <taxon>Atopobiaceae</taxon>
        <taxon>Fannyhessea</taxon>
    </lineage>
</organism>
<keyword evidence="3" id="KW-0132">Cell division</keyword>
<evidence type="ECO:0000256" key="6">
    <source>
        <dbReference type="ARBA" id="ARBA00023136"/>
    </source>
</evidence>
<evidence type="ECO:0000256" key="7">
    <source>
        <dbReference type="ARBA" id="ARBA00023306"/>
    </source>
</evidence>
<dbReference type="InterPro" id="IPR034746">
    <property type="entry name" value="POTRA"/>
</dbReference>
<keyword evidence="12" id="KW-1185">Reference proteome</keyword>
<dbReference type="Gene3D" id="3.10.20.310">
    <property type="entry name" value="membrane protein fhac"/>
    <property type="match status" value="1"/>
</dbReference>
<dbReference type="Proteomes" id="UP000004431">
    <property type="component" value="Unassembled WGS sequence"/>
</dbReference>
<evidence type="ECO:0000256" key="9">
    <source>
        <dbReference type="SAM" id="Phobius"/>
    </source>
</evidence>
<dbReference type="InterPro" id="IPR026579">
    <property type="entry name" value="FtsQ"/>
</dbReference>
<proteinExistence type="predicted"/>
<evidence type="ECO:0000256" key="2">
    <source>
        <dbReference type="ARBA" id="ARBA00022475"/>
    </source>
</evidence>
<keyword evidence="4 9" id="KW-0812">Transmembrane</keyword>
<dbReference type="InterPro" id="IPR013685">
    <property type="entry name" value="POTRA_FtsQ_type"/>
</dbReference>
<gene>
    <name evidence="11" type="primary">ftsQ</name>
    <name evidence="11" type="ORF">HMPREF9248_0974</name>
</gene>
<dbReference type="Pfam" id="PF08478">
    <property type="entry name" value="POTRA_1"/>
    <property type="match status" value="1"/>
</dbReference>
<evidence type="ECO:0000256" key="5">
    <source>
        <dbReference type="ARBA" id="ARBA00022989"/>
    </source>
</evidence>
<comment type="caution">
    <text evidence="11">The sequence shown here is derived from an EMBL/GenBank/DDBJ whole genome shotgun (WGS) entry which is preliminary data.</text>
</comment>
<dbReference type="EMBL" id="AEDQ01000017">
    <property type="protein sequence ID" value="EFL44278.1"/>
    <property type="molecule type" value="Genomic_DNA"/>
</dbReference>
<feature type="transmembrane region" description="Helical" evidence="9">
    <location>
        <begin position="49"/>
        <end position="69"/>
    </location>
</feature>